<organism evidence="1">
    <name type="scientific">hydrothermal vent metagenome</name>
    <dbReference type="NCBI Taxonomy" id="652676"/>
    <lineage>
        <taxon>unclassified sequences</taxon>
        <taxon>metagenomes</taxon>
        <taxon>ecological metagenomes</taxon>
    </lineage>
</organism>
<dbReference type="AlphaFoldDB" id="A0A1W1CGH2"/>
<evidence type="ECO:0000313" key="1">
    <source>
        <dbReference type="EMBL" id="SFV64869.1"/>
    </source>
</evidence>
<accession>A0A1W1CGH2</accession>
<sequence>MINFEQSMKKLRSVNGYLGSAVLNFAGETLYMDAENTGVDIAYSASIFNDAFRMISESSLDIGFSDASFVETKTHDGHVFLINSVGEDSEDNFSKLNIFAIFRDDGNIALAKMIIEKSSQGMSREMSRL</sequence>
<dbReference type="EMBL" id="FPHC01000071">
    <property type="protein sequence ID" value="SFV64869.1"/>
    <property type="molecule type" value="Genomic_DNA"/>
</dbReference>
<protein>
    <recommendedName>
        <fullName evidence="2">Roadblock/LAMTOR2 domain-containing protein</fullName>
    </recommendedName>
</protein>
<reference evidence="1" key="1">
    <citation type="submission" date="2016-10" db="EMBL/GenBank/DDBJ databases">
        <authorList>
            <person name="de Groot N.N."/>
        </authorList>
    </citation>
    <scope>NUCLEOTIDE SEQUENCE</scope>
</reference>
<gene>
    <name evidence="1" type="ORF">MNB_SV-6-339</name>
</gene>
<evidence type="ECO:0008006" key="2">
    <source>
        <dbReference type="Google" id="ProtNLM"/>
    </source>
</evidence>
<name>A0A1W1CGH2_9ZZZZ</name>
<proteinExistence type="predicted"/>